<dbReference type="Pfam" id="PF01041">
    <property type="entry name" value="DegT_DnrJ_EryC1"/>
    <property type="match status" value="1"/>
</dbReference>
<dbReference type="GO" id="GO:0008483">
    <property type="term" value="F:transaminase activity"/>
    <property type="evidence" value="ECO:0007669"/>
    <property type="project" value="UniProtKB-KW"/>
</dbReference>
<proteinExistence type="inferred from homology"/>
<evidence type="ECO:0000256" key="1">
    <source>
        <dbReference type="ARBA" id="ARBA00022898"/>
    </source>
</evidence>
<dbReference type="Proteomes" id="UP001597641">
    <property type="component" value="Unassembled WGS sequence"/>
</dbReference>
<keyword evidence="4" id="KW-0032">Aminotransferase</keyword>
<protein>
    <submittedName>
        <fullName evidence="4">DegT/DnrJ/EryC1/StrS family aminotransferase</fullName>
    </submittedName>
</protein>
<dbReference type="EMBL" id="JBHUOX010000019">
    <property type="protein sequence ID" value="MFD3002756.1"/>
    <property type="molecule type" value="Genomic_DNA"/>
</dbReference>
<dbReference type="SUPFAM" id="SSF53383">
    <property type="entry name" value="PLP-dependent transferases"/>
    <property type="match status" value="1"/>
</dbReference>
<dbReference type="PIRSF" id="PIRSF000390">
    <property type="entry name" value="PLP_StrS"/>
    <property type="match status" value="1"/>
</dbReference>
<keyword evidence="1 3" id="KW-0663">Pyridoxal phosphate</keyword>
<dbReference type="PANTHER" id="PTHR30244:SF36">
    <property type="entry name" value="3-OXO-GLUCOSE-6-PHOSPHATE:GLUTAMATE AMINOTRANSFERASE"/>
    <property type="match status" value="1"/>
</dbReference>
<dbReference type="RefSeq" id="WP_377488767.1">
    <property type="nucleotide sequence ID" value="NZ_JBHUOX010000019.1"/>
</dbReference>
<keyword evidence="5" id="KW-1185">Reference proteome</keyword>
<evidence type="ECO:0000313" key="5">
    <source>
        <dbReference type="Proteomes" id="UP001597641"/>
    </source>
</evidence>
<dbReference type="InterPro" id="IPR015422">
    <property type="entry name" value="PyrdxlP-dep_Trfase_small"/>
</dbReference>
<sequence>MEVIALREKIPCLDLKGQHQQIKKEVFEAFERVYEETAFSGGPFVEEFERNFSSFCGTGYAVGVNNGTSALHLALLALGIGTGDEVIVPANTFIATAWGVTYTGAIPVFVDCTPDTWQIDAAKIEEKITSRTKAIIGVHLYGQPFDVVALKSICRKFNLYLLEDAAQAQGAKFKETPVGGFGEMACFSFYPGKNLGACGEAGGITTGNEAYYKHLLSLRNHGSRVRYYHDEVGYNMRMGGLEAASLNVKLKYLPGWNSRRREIAERYQSEVKNKHLQMQHQPEWAESVYHLFVVTTEDRDGLLKYLNHNNIYPGLHYPVPCHLQRAYAHLQYREGDCPNAEYLASHCLSLPMYAELSDEEVSYVISVLNSYEHG</sequence>
<comment type="similarity">
    <text evidence="2 3">Belongs to the DegT/DnrJ/EryC1 family.</text>
</comment>
<dbReference type="InterPro" id="IPR015424">
    <property type="entry name" value="PyrdxlP-dep_Trfase"/>
</dbReference>
<dbReference type="InterPro" id="IPR015421">
    <property type="entry name" value="PyrdxlP-dep_Trfase_major"/>
</dbReference>
<dbReference type="InterPro" id="IPR000653">
    <property type="entry name" value="DegT/StrS_aminotransferase"/>
</dbReference>
<dbReference type="Gene3D" id="3.40.640.10">
    <property type="entry name" value="Type I PLP-dependent aspartate aminotransferase-like (Major domain)"/>
    <property type="match status" value="1"/>
</dbReference>
<organism evidence="4 5">
    <name type="scientific">Pontibacter toksunensis</name>
    <dbReference type="NCBI Taxonomy" id="1332631"/>
    <lineage>
        <taxon>Bacteria</taxon>
        <taxon>Pseudomonadati</taxon>
        <taxon>Bacteroidota</taxon>
        <taxon>Cytophagia</taxon>
        <taxon>Cytophagales</taxon>
        <taxon>Hymenobacteraceae</taxon>
        <taxon>Pontibacter</taxon>
    </lineage>
</organism>
<reference evidence="5" key="1">
    <citation type="journal article" date="2019" name="Int. J. Syst. Evol. Microbiol.">
        <title>The Global Catalogue of Microorganisms (GCM) 10K type strain sequencing project: providing services to taxonomists for standard genome sequencing and annotation.</title>
        <authorList>
            <consortium name="The Broad Institute Genomics Platform"/>
            <consortium name="The Broad Institute Genome Sequencing Center for Infectious Disease"/>
            <person name="Wu L."/>
            <person name="Ma J."/>
        </authorList>
    </citation>
    <scope>NUCLEOTIDE SEQUENCE [LARGE SCALE GENOMIC DNA]</scope>
    <source>
        <strain evidence="5">KCTC 23984</strain>
    </source>
</reference>
<gene>
    <name evidence="4" type="ORF">ACFS7Z_20460</name>
</gene>
<dbReference type="CDD" id="cd00616">
    <property type="entry name" value="AHBA_syn"/>
    <property type="match status" value="1"/>
</dbReference>
<dbReference type="Gene3D" id="3.90.1150.10">
    <property type="entry name" value="Aspartate Aminotransferase, domain 1"/>
    <property type="match status" value="1"/>
</dbReference>
<comment type="caution">
    <text evidence="4">The sequence shown here is derived from an EMBL/GenBank/DDBJ whole genome shotgun (WGS) entry which is preliminary data.</text>
</comment>
<dbReference type="PANTHER" id="PTHR30244">
    <property type="entry name" value="TRANSAMINASE"/>
    <property type="match status" value="1"/>
</dbReference>
<accession>A0ABW6C0P5</accession>
<keyword evidence="4" id="KW-0808">Transferase</keyword>
<name>A0ABW6C0P5_9BACT</name>
<evidence type="ECO:0000256" key="3">
    <source>
        <dbReference type="RuleBase" id="RU004508"/>
    </source>
</evidence>
<evidence type="ECO:0000313" key="4">
    <source>
        <dbReference type="EMBL" id="MFD3002756.1"/>
    </source>
</evidence>
<evidence type="ECO:0000256" key="2">
    <source>
        <dbReference type="ARBA" id="ARBA00037999"/>
    </source>
</evidence>